<dbReference type="Proteomes" id="UP000814176">
    <property type="component" value="Unassembled WGS sequence"/>
</dbReference>
<organism evidence="2 3">
    <name type="scientific">Rhodofomes roseus</name>
    <dbReference type="NCBI Taxonomy" id="34475"/>
    <lineage>
        <taxon>Eukaryota</taxon>
        <taxon>Fungi</taxon>
        <taxon>Dikarya</taxon>
        <taxon>Basidiomycota</taxon>
        <taxon>Agaricomycotina</taxon>
        <taxon>Agaricomycetes</taxon>
        <taxon>Polyporales</taxon>
        <taxon>Rhodofomes</taxon>
    </lineage>
</organism>
<feature type="transmembrane region" description="Helical" evidence="1">
    <location>
        <begin position="82"/>
        <end position="104"/>
    </location>
</feature>
<name>A0ABQ8KIF1_9APHY</name>
<keyword evidence="1" id="KW-0472">Membrane</keyword>
<sequence length="150" mass="16335">MQLERGGCDCARVPIDRGSRALRAGASWRGCSWHREVQLGLGNASYRRARRPRLKHLSTVHPIAAALLMPGCEGHFLGTEDVILACFGYTVEFAAAALGVFCYAQGRRYRPAATADDCVPRRTMWYAGGGPRGKSTGCCPVARQPDLPTR</sequence>
<evidence type="ECO:0000313" key="3">
    <source>
        <dbReference type="Proteomes" id="UP000814176"/>
    </source>
</evidence>
<gene>
    <name evidence="2" type="ORF">C8Q71DRAFT_558650</name>
</gene>
<reference evidence="2 3" key="1">
    <citation type="journal article" date="2021" name="Environ. Microbiol.">
        <title>Gene family expansions and transcriptome signatures uncover fungal adaptations to wood decay.</title>
        <authorList>
            <person name="Hage H."/>
            <person name="Miyauchi S."/>
            <person name="Viragh M."/>
            <person name="Drula E."/>
            <person name="Min B."/>
            <person name="Chaduli D."/>
            <person name="Navarro D."/>
            <person name="Favel A."/>
            <person name="Norest M."/>
            <person name="Lesage-Meessen L."/>
            <person name="Balint B."/>
            <person name="Merenyi Z."/>
            <person name="de Eugenio L."/>
            <person name="Morin E."/>
            <person name="Martinez A.T."/>
            <person name="Baldrian P."/>
            <person name="Stursova M."/>
            <person name="Martinez M.J."/>
            <person name="Novotny C."/>
            <person name="Magnuson J.K."/>
            <person name="Spatafora J.W."/>
            <person name="Maurice S."/>
            <person name="Pangilinan J."/>
            <person name="Andreopoulos W."/>
            <person name="LaButti K."/>
            <person name="Hundley H."/>
            <person name="Na H."/>
            <person name="Kuo A."/>
            <person name="Barry K."/>
            <person name="Lipzen A."/>
            <person name="Henrissat B."/>
            <person name="Riley R."/>
            <person name="Ahrendt S."/>
            <person name="Nagy L.G."/>
            <person name="Grigoriev I.V."/>
            <person name="Martin F."/>
            <person name="Rosso M.N."/>
        </authorList>
    </citation>
    <scope>NUCLEOTIDE SEQUENCE [LARGE SCALE GENOMIC DNA]</scope>
    <source>
        <strain evidence="2 3">CIRM-BRFM 1785</strain>
    </source>
</reference>
<keyword evidence="1" id="KW-0812">Transmembrane</keyword>
<dbReference type="EMBL" id="JADCUA010000008">
    <property type="protein sequence ID" value="KAH9837738.1"/>
    <property type="molecule type" value="Genomic_DNA"/>
</dbReference>
<evidence type="ECO:0000313" key="2">
    <source>
        <dbReference type="EMBL" id="KAH9837738.1"/>
    </source>
</evidence>
<protein>
    <submittedName>
        <fullName evidence="2">Uncharacterized protein</fullName>
    </submittedName>
</protein>
<dbReference type="GeneID" id="72000079"/>
<keyword evidence="3" id="KW-1185">Reference proteome</keyword>
<dbReference type="RefSeq" id="XP_047779776.1">
    <property type="nucleotide sequence ID" value="XM_047919347.1"/>
</dbReference>
<comment type="caution">
    <text evidence="2">The sequence shown here is derived from an EMBL/GenBank/DDBJ whole genome shotgun (WGS) entry which is preliminary data.</text>
</comment>
<feature type="transmembrane region" description="Helical" evidence="1">
    <location>
        <begin position="57"/>
        <end position="76"/>
    </location>
</feature>
<evidence type="ECO:0000256" key="1">
    <source>
        <dbReference type="SAM" id="Phobius"/>
    </source>
</evidence>
<proteinExistence type="predicted"/>
<accession>A0ABQ8KIF1</accession>
<keyword evidence="1" id="KW-1133">Transmembrane helix</keyword>